<keyword evidence="1" id="KW-0175">Coiled coil</keyword>
<organism evidence="4">
    <name type="scientific">freshwater metagenome</name>
    <dbReference type="NCBI Taxonomy" id="449393"/>
    <lineage>
        <taxon>unclassified sequences</taxon>
        <taxon>metagenomes</taxon>
        <taxon>ecological metagenomes</taxon>
    </lineage>
</organism>
<feature type="transmembrane region" description="Helical" evidence="2">
    <location>
        <begin position="172"/>
        <end position="191"/>
    </location>
</feature>
<protein>
    <submittedName>
        <fullName evidence="4">Unannotated protein</fullName>
    </submittedName>
</protein>
<evidence type="ECO:0000256" key="2">
    <source>
        <dbReference type="SAM" id="Phobius"/>
    </source>
</evidence>
<feature type="transmembrane region" description="Helical" evidence="2">
    <location>
        <begin position="197"/>
        <end position="217"/>
    </location>
</feature>
<dbReference type="EMBL" id="CAEZYK010000039">
    <property type="protein sequence ID" value="CAB4723585.1"/>
    <property type="molecule type" value="Genomic_DNA"/>
</dbReference>
<evidence type="ECO:0000313" key="3">
    <source>
        <dbReference type="EMBL" id="CAB4723585.1"/>
    </source>
</evidence>
<proteinExistence type="predicted"/>
<dbReference type="AlphaFoldDB" id="A0A6J7MVF0"/>
<keyword evidence="2" id="KW-0472">Membrane</keyword>
<evidence type="ECO:0000313" key="4">
    <source>
        <dbReference type="EMBL" id="CAB4981694.1"/>
    </source>
</evidence>
<keyword evidence="2" id="KW-0812">Transmembrane</keyword>
<evidence type="ECO:0000256" key="1">
    <source>
        <dbReference type="SAM" id="Coils"/>
    </source>
</evidence>
<accession>A0A6J7MVF0</accession>
<gene>
    <name evidence="3" type="ORF">UFOPK2683_00822</name>
    <name evidence="4" type="ORF">UFOPK3897_01152</name>
</gene>
<name>A0A6J7MVF0_9ZZZZ</name>
<feature type="coiled-coil region" evidence="1">
    <location>
        <begin position="143"/>
        <end position="170"/>
    </location>
</feature>
<dbReference type="EMBL" id="CAFBOF010000027">
    <property type="protein sequence ID" value="CAB4981694.1"/>
    <property type="molecule type" value="Genomic_DNA"/>
</dbReference>
<reference evidence="4" key="1">
    <citation type="submission" date="2020-05" db="EMBL/GenBank/DDBJ databases">
        <authorList>
            <person name="Chiriac C."/>
            <person name="Salcher M."/>
            <person name="Ghai R."/>
            <person name="Kavagutti S V."/>
        </authorList>
    </citation>
    <scope>NUCLEOTIDE SEQUENCE</scope>
</reference>
<keyword evidence="2" id="KW-1133">Transmembrane helix</keyword>
<feature type="transmembrane region" description="Helical" evidence="2">
    <location>
        <begin position="21"/>
        <end position="43"/>
    </location>
</feature>
<sequence>MAKSHNHAGGHDNHMTLTGPAWLPLAIALILGLAALVAGLTAWRAASHLGNSQVALTFSTQSVNNANTAAQDSNKLVSDERSVFIAYEEALQQGDTLRAQEIRALMAPSTQKTIDWWLNAPASNRPASPFSSANPEWITPRKVIDTNEVLDLAEAELIKAEDEIHQAHSLELLEAILAIAFLTGGLTATLRSQSAQFLLLSVSATVLVISAVGLLVLW</sequence>